<dbReference type="CDD" id="cd17769">
    <property type="entry name" value="NP_TgUP-like"/>
    <property type="match status" value="1"/>
</dbReference>
<keyword evidence="3" id="KW-1185">Reference proteome</keyword>
<comment type="caution">
    <text evidence="2">The sequence shown here is derived from an EMBL/GenBank/DDBJ whole genome shotgun (WGS) entry which is preliminary data.</text>
</comment>
<organism evidence="2 3">
    <name type="scientific">Cardiosporidium cionae</name>
    <dbReference type="NCBI Taxonomy" id="476202"/>
    <lineage>
        <taxon>Eukaryota</taxon>
        <taxon>Sar</taxon>
        <taxon>Alveolata</taxon>
        <taxon>Apicomplexa</taxon>
        <taxon>Aconoidasida</taxon>
        <taxon>Nephromycida</taxon>
        <taxon>Cardiosporidium</taxon>
    </lineage>
</organism>
<proteinExistence type="predicted"/>
<sequence length="295" mass="32258">MAKQGMQSYGKDILWAPDGTVYHLGAKKGEINNRLITVGDHGRANTLAELLDNDKPILSKLSSRLFRIHSGCYKGVPVTIVGIGMGTPMMDFFVREASYLIEGPMAIIRLGSCGLSNPSLSPGTVVACSKGSMYCYTNYGYFDGFATEVSSDAITKPYIITKAVPSDPELTKLLVKALHDRNVPYHEGLNIACETFYSCQGRNDGIYQDENDYLLDLFQKLGIDSVEMETHELFHLAKRSKYPILASGCAVGIVNRTNPDIKSNVSAEVFKQNILNAGRSCLDALVGIVLPNEKC</sequence>
<accession>A0ABQ7J4V7</accession>
<dbReference type="Gene3D" id="3.40.50.1580">
    <property type="entry name" value="Nucleoside phosphorylase domain"/>
    <property type="match status" value="1"/>
</dbReference>
<evidence type="ECO:0000313" key="3">
    <source>
        <dbReference type="Proteomes" id="UP000823046"/>
    </source>
</evidence>
<dbReference type="Proteomes" id="UP000823046">
    <property type="component" value="Unassembled WGS sequence"/>
</dbReference>
<feature type="domain" description="Nucleoside phosphorylase" evidence="1">
    <location>
        <begin position="35"/>
        <end position="280"/>
    </location>
</feature>
<dbReference type="PANTHER" id="PTHR43691">
    <property type="entry name" value="URIDINE PHOSPHORYLASE"/>
    <property type="match status" value="1"/>
</dbReference>
<dbReference type="SUPFAM" id="SSF53167">
    <property type="entry name" value="Purine and uridine phosphorylases"/>
    <property type="match status" value="1"/>
</dbReference>
<gene>
    <name evidence="2" type="ORF">IE077_001934</name>
</gene>
<reference evidence="2 3" key="1">
    <citation type="journal article" date="2020" name="bioRxiv">
        <title>Metabolic contributions of an alphaproteobacterial endosymbiont in the apicomplexan Cardiosporidium cionae.</title>
        <authorList>
            <person name="Hunter E.S."/>
            <person name="Paight C.J."/>
            <person name="Lane C.E."/>
        </authorList>
    </citation>
    <scope>NUCLEOTIDE SEQUENCE [LARGE SCALE GENOMIC DNA]</scope>
    <source>
        <strain evidence="2">ESH_2018</strain>
    </source>
</reference>
<protein>
    <submittedName>
        <fullName evidence="2">Phosphorylase family protein</fullName>
    </submittedName>
</protein>
<dbReference type="EMBL" id="JADAQX010001043">
    <property type="protein sequence ID" value="KAF8819006.1"/>
    <property type="molecule type" value="Genomic_DNA"/>
</dbReference>
<dbReference type="Pfam" id="PF01048">
    <property type="entry name" value="PNP_UDP_1"/>
    <property type="match status" value="1"/>
</dbReference>
<evidence type="ECO:0000259" key="1">
    <source>
        <dbReference type="Pfam" id="PF01048"/>
    </source>
</evidence>
<evidence type="ECO:0000313" key="2">
    <source>
        <dbReference type="EMBL" id="KAF8819006.1"/>
    </source>
</evidence>
<dbReference type="InterPro" id="IPR035994">
    <property type="entry name" value="Nucleoside_phosphorylase_sf"/>
</dbReference>
<name>A0ABQ7J4V7_9APIC</name>
<dbReference type="PANTHER" id="PTHR43691:SF14">
    <property type="entry name" value="URIDINE PHOSPHORYLASE"/>
    <property type="match status" value="1"/>
</dbReference>
<dbReference type="InterPro" id="IPR000845">
    <property type="entry name" value="Nucleoside_phosphorylase_d"/>
</dbReference>